<dbReference type="EMBL" id="UOEK01000449">
    <property type="protein sequence ID" value="VAW08231.1"/>
    <property type="molecule type" value="Genomic_DNA"/>
</dbReference>
<organism evidence="2">
    <name type="scientific">hydrothermal vent metagenome</name>
    <dbReference type="NCBI Taxonomy" id="652676"/>
    <lineage>
        <taxon>unclassified sequences</taxon>
        <taxon>metagenomes</taxon>
        <taxon>ecological metagenomes</taxon>
    </lineage>
</organism>
<dbReference type="GO" id="GO:0016020">
    <property type="term" value="C:membrane"/>
    <property type="evidence" value="ECO:0007669"/>
    <property type="project" value="InterPro"/>
</dbReference>
<accession>A0A3B0SPK9</accession>
<reference evidence="2" key="1">
    <citation type="submission" date="2018-06" db="EMBL/GenBank/DDBJ databases">
        <authorList>
            <person name="Zhirakovskaya E."/>
        </authorList>
    </citation>
    <scope>NUCLEOTIDE SEQUENCE</scope>
</reference>
<keyword evidence="1" id="KW-0472">Membrane</keyword>
<sequence>MNGLRTLIDIAIWTIIIWIVLGYIVVLGRVPWGHPVRKVYDALQDVMQRVLRPLRNVLPPVRIGGAALDLAPLVLILGLSLLRGFL</sequence>
<dbReference type="AlphaFoldDB" id="A0A3B0SPK9"/>
<keyword evidence="1" id="KW-1133">Transmembrane helix</keyword>
<dbReference type="InterPro" id="IPR003425">
    <property type="entry name" value="CCB3/YggT"/>
</dbReference>
<proteinExistence type="predicted"/>
<evidence type="ECO:0000256" key="1">
    <source>
        <dbReference type="SAM" id="Phobius"/>
    </source>
</evidence>
<evidence type="ECO:0000313" key="2">
    <source>
        <dbReference type="EMBL" id="VAW08231.1"/>
    </source>
</evidence>
<keyword evidence="1" id="KW-0812">Transmembrane</keyword>
<feature type="transmembrane region" description="Helical" evidence="1">
    <location>
        <begin position="7"/>
        <end position="26"/>
    </location>
</feature>
<gene>
    <name evidence="2" type="ORF">MNBD_ACTINO02-1000</name>
</gene>
<evidence type="ECO:0008006" key="3">
    <source>
        <dbReference type="Google" id="ProtNLM"/>
    </source>
</evidence>
<name>A0A3B0SPK9_9ZZZZ</name>
<dbReference type="Pfam" id="PF02325">
    <property type="entry name" value="CCB3_YggT"/>
    <property type="match status" value="1"/>
</dbReference>
<protein>
    <recommendedName>
        <fullName evidence="3">YggT family protein</fullName>
    </recommendedName>
</protein>